<feature type="domain" description="Glutamine amidotransferase type-2" evidence="3">
    <location>
        <begin position="2"/>
        <end position="245"/>
    </location>
</feature>
<accession>A0ABS5KLY4</accession>
<dbReference type="InterPro" id="IPR017808">
    <property type="entry name" value="EgtC"/>
</dbReference>
<comment type="caution">
    <text evidence="4">The sequence shown here is derived from an EMBL/GenBank/DDBJ whole genome shotgun (WGS) entry which is preliminary data.</text>
</comment>
<evidence type="ECO:0000256" key="1">
    <source>
        <dbReference type="ARBA" id="ARBA00022962"/>
    </source>
</evidence>
<dbReference type="InterPro" id="IPR017932">
    <property type="entry name" value="GATase_2_dom"/>
</dbReference>
<evidence type="ECO:0000256" key="2">
    <source>
        <dbReference type="HAMAP-Rule" id="MF_02036"/>
    </source>
</evidence>
<name>A0ABS5KLY4_9ACTN</name>
<keyword evidence="1 2" id="KW-0315">Glutamine amidotransferase</keyword>
<protein>
    <recommendedName>
        <fullName evidence="2">Gamma-glutamyl-hercynylcysteine sulfoxide hydrolase</fullName>
        <ecNumber evidence="2">3.5.1.118</ecNumber>
    </recommendedName>
    <alternativeName>
        <fullName evidence="2">Gamma-glutamyl hercynylcysteine S-oxide hydrolase</fullName>
    </alternativeName>
</protein>
<organism evidence="4 5">
    <name type="scientific">Catenulispora pinistramenti</name>
    <dbReference type="NCBI Taxonomy" id="2705254"/>
    <lineage>
        <taxon>Bacteria</taxon>
        <taxon>Bacillati</taxon>
        <taxon>Actinomycetota</taxon>
        <taxon>Actinomycetes</taxon>
        <taxon>Catenulisporales</taxon>
        <taxon>Catenulisporaceae</taxon>
        <taxon>Catenulispora</taxon>
    </lineage>
</organism>
<dbReference type="PROSITE" id="PS51278">
    <property type="entry name" value="GATASE_TYPE_2"/>
    <property type="match status" value="1"/>
</dbReference>
<evidence type="ECO:0000259" key="3">
    <source>
        <dbReference type="PROSITE" id="PS51278"/>
    </source>
</evidence>
<dbReference type="NCBIfam" id="TIGR03442">
    <property type="entry name" value="ergothioneine biosynthesis protein EgtC"/>
    <property type="match status" value="1"/>
</dbReference>
<evidence type="ECO:0000313" key="4">
    <source>
        <dbReference type="EMBL" id="MBS2547031.1"/>
    </source>
</evidence>
<comment type="function">
    <text evidence="2">Catalyzes the hydrolysis of the gamma-glutamyl amide bond of hercynyl-gamma-L-glutamyl-L-cysteine sulfoxide to produce hercynylcysteine sulfoxide, a step in the biosynthesis pathway of ergothioneine.</text>
</comment>
<dbReference type="Pfam" id="PF13230">
    <property type="entry name" value="GATase_4"/>
    <property type="match status" value="1"/>
</dbReference>
<comment type="pathway">
    <text evidence="2">Amino-acid biosynthesis; ergothioneine biosynthesis.</text>
</comment>
<dbReference type="EMBL" id="JAAFYZ010000021">
    <property type="protein sequence ID" value="MBS2547031.1"/>
    <property type="molecule type" value="Genomic_DNA"/>
</dbReference>
<sequence>MCRHLAYLGPRKSLRELLIDPPHSLYRQSWEPRRQRHGVVNADGFGVGWFAEPDPVPARYRQAGPIWADPSFPDIARVTRSGAVLAAVRDATTGSATGAEAAAPYSGSGWLFSHNGSIGGYPGSVAKLAESVPAADLLALESRTDSAFLWALIQARVREGAVMAEAVASVIADVAAVADARLNLLLMNDTTIVASVFGDTLSALIGDGFVAVGSEPYDDAPGWADVAEGVHTWRTEGRPEPVEGR</sequence>
<dbReference type="PANTHER" id="PTHR43187">
    <property type="entry name" value="GLUTAMINE AMIDOTRANSFERASE DUG3-RELATED"/>
    <property type="match status" value="1"/>
</dbReference>
<dbReference type="InterPro" id="IPR026869">
    <property type="entry name" value="EgtC-like"/>
</dbReference>
<keyword evidence="5" id="KW-1185">Reference proteome</keyword>
<dbReference type="SUPFAM" id="SSF56235">
    <property type="entry name" value="N-terminal nucleophile aminohydrolases (Ntn hydrolases)"/>
    <property type="match status" value="1"/>
</dbReference>
<dbReference type="InterPro" id="IPR052373">
    <property type="entry name" value="Gamma-glu_amide_hydrolase"/>
</dbReference>
<dbReference type="HAMAP" id="MF_02036">
    <property type="entry name" value="EgtC"/>
    <property type="match status" value="1"/>
</dbReference>
<gene>
    <name evidence="2 4" type="primary">egtC</name>
    <name evidence="4" type="ORF">KGQ19_09125</name>
</gene>
<dbReference type="CDD" id="cd01908">
    <property type="entry name" value="YafJ"/>
    <property type="match status" value="1"/>
</dbReference>
<keyword evidence="2" id="KW-0378">Hydrolase</keyword>
<dbReference type="PANTHER" id="PTHR43187:SF2">
    <property type="entry name" value="GAMMA-GLUTAMYL-HERCYNYLCYSTEINE SULFOXIDE HYDROLASE"/>
    <property type="match status" value="1"/>
</dbReference>
<dbReference type="Gene3D" id="3.60.20.10">
    <property type="entry name" value="Glutamine Phosphoribosylpyrophosphate, subunit 1, domain 1"/>
    <property type="match status" value="1"/>
</dbReference>
<dbReference type="InterPro" id="IPR032889">
    <property type="entry name" value="EgtC_Actinobacteria"/>
</dbReference>
<reference evidence="4 5" key="1">
    <citation type="submission" date="2020-02" db="EMBL/GenBank/DDBJ databases">
        <title>Acidophilic actinobacteria isolated from forest soil.</title>
        <authorList>
            <person name="Golinska P."/>
        </authorList>
    </citation>
    <scope>NUCLEOTIDE SEQUENCE [LARGE SCALE GENOMIC DNA]</scope>
    <source>
        <strain evidence="4 5">NL8</strain>
    </source>
</reference>
<comment type="catalytic activity">
    <reaction evidence="2">
        <text>gamma-L-glutamyl-hercynylcysteine S-oxide + H2O = S-(hercyn-2-yl)-L-cysteine S-oxide + L-glutamate</text>
        <dbReference type="Rhea" id="RHEA:42684"/>
        <dbReference type="ChEBI" id="CHEBI:15377"/>
        <dbReference type="ChEBI" id="CHEBI:29985"/>
        <dbReference type="ChEBI" id="CHEBI:82703"/>
        <dbReference type="ChEBI" id="CHEBI:82706"/>
        <dbReference type="EC" id="3.5.1.118"/>
    </reaction>
</comment>
<proteinExistence type="inferred from homology"/>
<dbReference type="Proteomes" id="UP000730482">
    <property type="component" value="Unassembled WGS sequence"/>
</dbReference>
<evidence type="ECO:0000313" key="5">
    <source>
        <dbReference type="Proteomes" id="UP000730482"/>
    </source>
</evidence>
<dbReference type="RefSeq" id="WP_212008633.1">
    <property type="nucleotide sequence ID" value="NZ_JAAFYZ010000021.1"/>
</dbReference>
<dbReference type="InterPro" id="IPR029055">
    <property type="entry name" value="Ntn_hydrolases_N"/>
</dbReference>
<dbReference type="EC" id="3.5.1.118" evidence="2"/>